<evidence type="ECO:0000313" key="1">
    <source>
        <dbReference type="EMBL" id="KAH7933224.1"/>
    </source>
</evidence>
<name>A0ACB8C302_DERSI</name>
<proteinExistence type="predicted"/>
<dbReference type="EMBL" id="CM023478">
    <property type="protein sequence ID" value="KAH7933224.1"/>
    <property type="molecule type" value="Genomic_DNA"/>
</dbReference>
<evidence type="ECO:0000313" key="2">
    <source>
        <dbReference type="Proteomes" id="UP000821865"/>
    </source>
</evidence>
<protein>
    <submittedName>
        <fullName evidence="1">Uncharacterized protein</fullName>
    </submittedName>
</protein>
<sequence>MTAHPIGIIRTDNDLKTRAKTTMLPRGAGVAVESSRTSRRIRNFRPSCRFFWPYPDTFFMTQESFGNPFTTPCADLGTFGLARVRPPAHQPANGRPPLSRRPSPGRPPPWRTLSKDRMSPPKNFRTLPGRRQASVPKSNAAQRCALPPPPQLNRRHRSKQSTTDFPTLAPATSKLASKPNQSAWSGGPPGAPSARKMPAYDSNSLHEPLNSQHKRPKLTPSKPNCELLKRSSREPSPSHRVCPPQSPPPVTWMFRPPKEALASAADQTPPLHLSIFLKSHPSKPAPPHPLPPDPRKHRSRRHLFLLLLIMADRSNVAHDQVAHHPLPHPVTAVLTRRTLMVNRVDLPFPTVHHVFLEVIPQRHLSLVALLRAAAARAAKSPLLVLGHFNVRHPDWGYVKADGPGTRLWQLAHDLRLSLLTDPTRIGNSVCRDTTPDLSFCRYVHDARWSNTHQSLGSDRYIFAIQVRTSPCKTHPHTTRYTDWDAFRAYRLHSAAPDIEDLSMWTNQLLADLNGVTASIPTTEDHLAIDSRLAHLLAARTGLTNLGLLAILASPPPPPRPCFHQVGRSAAITTRCPGLPRRHSVADSRPGRQIPPAATPGHLFCPSRVLLRGPQPRTGH</sequence>
<comment type="caution">
    <text evidence="1">The sequence shown here is derived from an EMBL/GenBank/DDBJ whole genome shotgun (WGS) entry which is preliminary data.</text>
</comment>
<keyword evidence="2" id="KW-1185">Reference proteome</keyword>
<accession>A0ACB8C302</accession>
<organism evidence="1 2">
    <name type="scientific">Dermacentor silvarum</name>
    <name type="common">Tick</name>
    <dbReference type="NCBI Taxonomy" id="543639"/>
    <lineage>
        <taxon>Eukaryota</taxon>
        <taxon>Metazoa</taxon>
        <taxon>Ecdysozoa</taxon>
        <taxon>Arthropoda</taxon>
        <taxon>Chelicerata</taxon>
        <taxon>Arachnida</taxon>
        <taxon>Acari</taxon>
        <taxon>Parasitiformes</taxon>
        <taxon>Ixodida</taxon>
        <taxon>Ixodoidea</taxon>
        <taxon>Ixodidae</taxon>
        <taxon>Rhipicephalinae</taxon>
        <taxon>Dermacentor</taxon>
    </lineage>
</organism>
<dbReference type="Proteomes" id="UP000821865">
    <property type="component" value="Chromosome 9"/>
</dbReference>
<gene>
    <name evidence="1" type="ORF">HPB49_010404</name>
</gene>
<reference evidence="1" key="1">
    <citation type="submission" date="2020-05" db="EMBL/GenBank/DDBJ databases">
        <title>Large-scale comparative analyses of tick genomes elucidate their genetic diversity and vector capacities.</title>
        <authorList>
            <person name="Jia N."/>
            <person name="Wang J."/>
            <person name="Shi W."/>
            <person name="Du L."/>
            <person name="Sun Y."/>
            <person name="Zhan W."/>
            <person name="Jiang J."/>
            <person name="Wang Q."/>
            <person name="Zhang B."/>
            <person name="Ji P."/>
            <person name="Sakyi L.B."/>
            <person name="Cui X."/>
            <person name="Yuan T."/>
            <person name="Jiang B."/>
            <person name="Yang W."/>
            <person name="Lam T.T.-Y."/>
            <person name="Chang Q."/>
            <person name="Ding S."/>
            <person name="Wang X."/>
            <person name="Zhu J."/>
            <person name="Ruan X."/>
            <person name="Zhao L."/>
            <person name="Wei J."/>
            <person name="Que T."/>
            <person name="Du C."/>
            <person name="Cheng J."/>
            <person name="Dai P."/>
            <person name="Han X."/>
            <person name="Huang E."/>
            <person name="Gao Y."/>
            <person name="Liu J."/>
            <person name="Shao H."/>
            <person name="Ye R."/>
            <person name="Li L."/>
            <person name="Wei W."/>
            <person name="Wang X."/>
            <person name="Wang C."/>
            <person name="Yang T."/>
            <person name="Huo Q."/>
            <person name="Li W."/>
            <person name="Guo W."/>
            <person name="Chen H."/>
            <person name="Zhou L."/>
            <person name="Ni X."/>
            <person name="Tian J."/>
            <person name="Zhou Y."/>
            <person name="Sheng Y."/>
            <person name="Liu T."/>
            <person name="Pan Y."/>
            <person name="Xia L."/>
            <person name="Li J."/>
            <person name="Zhao F."/>
            <person name="Cao W."/>
        </authorList>
    </citation>
    <scope>NUCLEOTIDE SEQUENCE</scope>
    <source>
        <strain evidence="1">Dsil-2018</strain>
    </source>
</reference>